<dbReference type="Pfam" id="PF12667">
    <property type="entry name" value="NigD_N"/>
    <property type="match status" value="1"/>
</dbReference>
<evidence type="ECO:0008006" key="5">
    <source>
        <dbReference type="Google" id="ProtNLM"/>
    </source>
</evidence>
<feature type="signal peptide" evidence="1">
    <location>
        <begin position="1"/>
        <end position="23"/>
    </location>
</feature>
<evidence type="ECO:0000259" key="2">
    <source>
        <dbReference type="Pfam" id="PF12667"/>
    </source>
</evidence>
<evidence type="ECO:0000313" key="4">
    <source>
        <dbReference type="EMBL" id="EDM20678.1"/>
    </source>
</evidence>
<keyword evidence="1" id="KW-0732">Signal</keyword>
<evidence type="ECO:0000256" key="1">
    <source>
        <dbReference type="SAM" id="SignalP"/>
    </source>
</evidence>
<protein>
    <recommendedName>
        <fullName evidence="5">NigD-like protein</fullName>
    </recommendedName>
</protein>
<gene>
    <name evidence="4" type="ORF">BACCAC_02139</name>
</gene>
<accession>A0ABF7PHC8</accession>
<reference evidence="4" key="2">
    <citation type="submission" date="2013-11" db="EMBL/GenBank/DDBJ databases">
        <title>Draft genome sequence of Bacteroides caccae (ATCC 43185).</title>
        <authorList>
            <person name="Sudarsanam P."/>
            <person name="Ley R."/>
            <person name="Guruge J."/>
            <person name="Turnbaugh P.J."/>
            <person name="Mahowald M."/>
            <person name="Liep D."/>
            <person name="Gordon J."/>
        </authorList>
    </citation>
    <scope>NUCLEOTIDE SEQUENCE</scope>
    <source>
        <strain evidence="4">ATCC 43185</strain>
    </source>
</reference>
<evidence type="ECO:0000259" key="3">
    <source>
        <dbReference type="Pfam" id="PF17415"/>
    </source>
</evidence>
<comment type="caution">
    <text evidence="4">The sequence shown here is derived from an EMBL/GenBank/DDBJ whole genome shotgun (WGS) entry which is preliminary data.</text>
</comment>
<dbReference type="EMBL" id="AAVM02000004">
    <property type="protein sequence ID" value="EDM20678.1"/>
    <property type="molecule type" value="Genomic_DNA"/>
</dbReference>
<dbReference type="Pfam" id="PF17415">
    <property type="entry name" value="NigD_C"/>
    <property type="match status" value="1"/>
</dbReference>
<reference evidence="4" key="1">
    <citation type="submission" date="2007-03" db="EMBL/GenBank/DDBJ databases">
        <authorList>
            <person name="Fulton L."/>
            <person name="Clifton S."/>
            <person name="Fulton B."/>
            <person name="Xu J."/>
            <person name="Minx P."/>
            <person name="Pepin K.H."/>
            <person name="Johnson M."/>
            <person name="Thiruvilangam P."/>
            <person name="Bhonagiri V."/>
            <person name="Nash W.E."/>
            <person name="Mardis E.R."/>
            <person name="Wilson R.K."/>
        </authorList>
    </citation>
    <scope>NUCLEOTIDE SEQUENCE</scope>
    <source>
        <strain evidence="4">ATCC 43185</strain>
    </source>
</reference>
<organism evidence="4">
    <name type="scientific">Bacteroides caccae ATCC 43185</name>
    <dbReference type="NCBI Taxonomy" id="411901"/>
    <lineage>
        <taxon>Bacteria</taxon>
        <taxon>Pseudomonadati</taxon>
        <taxon>Bacteroidota</taxon>
        <taxon>Bacteroidia</taxon>
        <taxon>Bacteroidales</taxon>
        <taxon>Bacteroidaceae</taxon>
        <taxon>Bacteroides</taxon>
    </lineage>
</organism>
<dbReference type="AlphaFoldDB" id="A0ABF7PHC8"/>
<sequence length="242" mass="28278">MYMKKLKFITLTLAIIITLPMLQSCLDDNDHQSRSLVISTINQISEDSKEFYFTLDNGKTMFPSNSQAWGGEKFENGQRAFVIFNELEQPVNGYDYNIQVRDITKVLTKEIVTMDDEENTEEKIGDDKINATYMWISKDKKYLTIEFQYYSTHSEDKKHFLNLVINNKEADSAAENEDNTDDEYINLEFRHNSERDSPDHLGEGYVSFKLDKIEEQIEGKKGLNIRVRTLYDGIKNYKVQFP</sequence>
<dbReference type="Gene3D" id="2.40.50.500">
    <property type="entry name" value="NigD-like N-terminal OB domain"/>
    <property type="match status" value="1"/>
</dbReference>
<dbReference type="PROSITE" id="PS51257">
    <property type="entry name" value="PROKAR_LIPOPROTEIN"/>
    <property type="match status" value="1"/>
</dbReference>
<feature type="domain" description="NigD-like N-terminal OB" evidence="2">
    <location>
        <begin position="45"/>
        <end position="106"/>
    </location>
</feature>
<dbReference type="InterPro" id="IPR024299">
    <property type="entry name" value="NigD-like_OB_dom"/>
</dbReference>
<name>A0ABF7PHC8_9BACE</name>
<feature type="domain" description="NigD-like C-terminal" evidence="3">
    <location>
        <begin position="112"/>
        <end position="241"/>
    </location>
</feature>
<dbReference type="InterPro" id="IPR038179">
    <property type="entry name" value="NigD-like_N_sf"/>
</dbReference>
<proteinExistence type="predicted"/>
<dbReference type="Gene3D" id="2.60.40.2370">
    <property type="entry name" value="NigD-like, C-terminal beta sandwich domain"/>
    <property type="match status" value="1"/>
</dbReference>
<dbReference type="InterPro" id="IPR038143">
    <property type="entry name" value="NigD-like_C_dom_sf"/>
</dbReference>
<feature type="chain" id="PRO_5044802428" description="NigD-like protein" evidence="1">
    <location>
        <begin position="24"/>
        <end position="242"/>
    </location>
</feature>
<dbReference type="InterPro" id="IPR035376">
    <property type="entry name" value="NigD_C"/>
</dbReference>